<evidence type="ECO:0000256" key="1">
    <source>
        <dbReference type="SAM" id="SignalP"/>
    </source>
</evidence>
<comment type="caution">
    <text evidence="2">The sequence shown here is derived from an EMBL/GenBank/DDBJ whole genome shotgun (WGS) entry which is preliminary data.</text>
</comment>
<dbReference type="Proteomes" id="UP000677244">
    <property type="component" value="Unassembled WGS sequence"/>
</dbReference>
<protein>
    <submittedName>
        <fullName evidence="2">Uncharacterized protein</fullName>
    </submittedName>
</protein>
<keyword evidence="3" id="KW-1185">Reference proteome</keyword>
<keyword evidence="1" id="KW-0732">Signal</keyword>
<sequence>MKLLLLLLLALTGISQTTRADTIDYWHVYYNKIKIKECNDYNIRDIIIKTDKVKSGDVITVYYFRDTPGSEAITNLSIEDGKHHVVFASKGKGTGNPISFSLKDLLAYKQKSGGNDFEIFYFYNAIGNIADPKLLFRIKFK</sequence>
<feature type="chain" id="PRO_5045205676" evidence="1">
    <location>
        <begin position="21"/>
        <end position="141"/>
    </location>
</feature>
<evidence type="ECO:0000313" key="3">
    <source>
        <dbReference type="Proteomes" id="UP000677244"/>
    </source>
</evidence>
<dbReference type="EMBL" id="JAGHKO010000004">
    <property type="protein sequence ID" value="MBO9202435.1"/>
    <property type="molecule type" value="Genomic_DNA"/>
</dbReference>
<organism evidence="2 3">
    <name type="scientific">Niastella soli</name>
    <dbReference type="NCBI Taxonomy" id="2821487"/>
    <lineage>
        <taxon>Bacteria</taxon>
        <taxon>Pseudomonadati</taxon>
        <taxon>Bacteroidota</taxon>
        <taxon>Chitinophagia</taxon>
        <taxon>Chitinophagales</taxon>
        <taxon>Chitinophagaceae</taxon>
        <taxon>Niastella</taxon>
    </lineage>
</organism>
<gene>
    <name evidence="2" type="ORF">J7I42_19265</name>
</gene>
<dbReference type="RefSeq" id="WP_209140481.1">
    <property type="nucleotide sequence ID" value="NZ_JAGHKO010000004.1"/>
</dbReference>
<reference evidence="2 3" key="1">
    <citation type="submission" date="2021-03" db="EMBL/GenBank/DDBJ databases">
        <title>Assistant Professor.</title>
        <authorList>
            <person name="Huq M.A."/>
        </authorList>
    </citation>
    <scope>NUCLEOTIDE SEQUENCE [LARGE SCALE GENOMIC DNA]</scope>
    <source>
        <strain evidence="2 3">MAH-29</strain>
    </source>
</reference>
<accession>A0ABS3YYE4</accession>
<name>A0ABS3YYE4_9BACT</name>
<evidence type="ECO:0000313" key="2">
    <source>
        <dbReference type="EMBL" id="MBO9202435.1"/>
    </source>
</evidence>
<feature type="signal peptide" evidence="1">
    <location>
        <begin position="1"/>
        <end position="20"/>
    </location>
</feature>
<proteinExistence type="predicted"/>